<dbReference type="EMBL" id="VXRG01000117">
    <property type="protein sequence ID" value="MXY94578.1"/>
    <property type="molecule type" value="Genomic_DNA"/>
</dbReference>
<feature type="active site" description="Proton donor/acceptor" evidence="5">
    <location>
        <position position="199"/>
    </location>
</feature>
<dbReference type="InterPro" id="IPR047272">
    <property type="entry name" value="S49_SppA_C"/>
</dbReference>
<dbReference type="CDD" id="cd07018">
    <property type="entry name" value="S49_SppA_67K_type"/>
    <property type="match status" value="1"/>
</dbReference>
<dbReference type="GO" id="GO:0016020">
    <property type="term" value="C:membrane"/>
    <property type="evidence" value="ECO:0007669"/>
    <property type="project" value="InterPro"/>
</dbReference>
<evidence type="ECO:0000313" key="7">
    <source>
        <dbReference type="EMBL" id="MXY94578.1"/>
    </source>
</evidence>
<name>A0A6B0YYU0_9CHLR</name>
<dbReference type="GO" id="GO:0006465">
    <property type="term" value="P:signal peptide processing"/>
    <property type="evidence" value="ECO:0007669"/>
    <property type="project" value="InterPro"/>
</dbReference>
<dbReference type="SUPFAM" id="SSF52096">
    <property type="entry name" value="ClpP/crotonase"/>
    <property type="match status" value="2"/>
</dbReference>
<dbReference type="Gene3D" id="3.90.226.10">
    <property type="entry name" value="2-enoyl-CoA Hydratase, Chain A, domain 1"/>
    <property type="match status" value="2"/>
</dbReference>
<evidence type="ECO:0000256" key="1">
    <source>
        <dbReference type="ARBA" id="ARBA00008683"/>
    </source>
</evidence>
<proteinExistence type="inferred from homology"/>
<feature type="domain" description="Peptidase S49" evidence="6">
    <location>
        <begin position="383"/>
        <end position="527"/>
    </location>
</feature>
<dbReference type="InterPro" id="IPR029045">
    <property type="entry name" value="ClpP/crotonase-like_dom_sf"/>
</dbReference>
<dbReference type="PANTHER" id="PTHR33209:SF1">
    <property type="entry name" value="PEPTIDASE S49 DOMAIN-CONTAINING PROTEIN"/>
    <property type="match status" value="1"/>
</dbReference>
<dbReference type="InterPro" id="IPR002142">
    <property type="entry name" value="Peptidase_S49"/>
</dbReference>
<gene>
    <name evidence="7" type="ORF">F4Y42_14140</name>
</gene>
<feature type="active site" description="Nucleophile" evidence="5">
    <location>
        <position position="399"/>
    </location>
</feature>
<accession>A0A6B0YYU0</accession>
<evidence type="ECO:0000256" key="2">
    <source>
        <dbReference type="ARBA" id="ARBA00022670"/>
    </source>
</evidence>
<evidence type="ECO:0000256" key="4">
    <source>
        <dbReference type="ARBA" id="ARBA00022825"/>
    </source>
</evidence>
<evidence type="ECO:0000256" key="3">
    <source>
        <dbReference type="ARBA" id="ARBA00022801"/>
    </source>
</evidence>
<dbReference type="InterPro" id="IPR004634">
    <property type="entry name" value="Pept_S49_pIV"/>
</dbReference>
<organism evidence="7">
    <name type="scientific">Caldilineaceae bacterium SB0664_bin_27</name>
    <dbReference type="NCBI Taxonomy" id="2605260"/>
    <lineage>
        <taxon>Bacteria</taxon>
        <taxon>Bacillati</taxon>
        <taxon>Chloroflexota</taxon>
        <taxon>Caldilineae</taxon>
        <taxon>Caldilineales</taxon>
        <taxon>Caldilineaceae</taxon>
    </lineage>
</organism>
<dbReference type="Pfam" id="PF01343">
    <property type="entry name" value="Peptidase_S49"/>
    <property type="match status" value="2"/>
</dbReference>
<feature type="domain" description="Peptidase S49" evidence="6">
    <location>
        <begin position="132"/>
        <end position="278"/>
    </location>
</feature>
<keyword evidence="4" id="KW-0720">Serine protease</keyword>
<comment type="caution">
    <text evidence="7">The sequence shown here is derived from an EMBL/GenBank/DDBJ whole genome shotgun (WGS) entry which is preliminary data.</text>
</comment>
<sequence>MGGGSEMNFIGRGLNRVLRGISLLWQVCACGLANLVRRLSKGSWADYVLFELSGTLLERTPQRPRFLSLLTPGKPALTVEALHDALRNIAGDPDVRGVLILVKGAQLSLAQAQTLSDLFDRFRGWSSELNPRAAGKEVVVYLESCGNAEYAVAAAADRVYISPLTDWTVLGLRAEPVFLADTLRRIGVKAEVVKVAPWKTALDNLARSEMSDAHREQLERLLGGLFEEMVAAISKGREMDEEQVRAAIDRAPLNASETVELGLADGTVYEDQLTATLAPTGKDEARILPYEQAQGNLFRRPRLRHRKRIGVISLSGMITSGKSRRFPSGLPIVGKNTAGSTTVQQLVRAALKDERLAGVLLHIDSRGGSALASDLMWRELTLLNRKIPVVAYMGDVAASGGYYVALPAQKIVCQPATLTGSIGVVMAKLITSEAEGKIGAKRFPVQRGENADIYASDSPWSREQREKVEALMDYTYQNFKRLVADARALEPESLESLCGGRVWTGSQALERGLVDETGDFATAVDLLCDIAELPTDGTVPVVQVKADEKRPRPPVSEGSLDLLAAGEGFAELTEALLGVLQGDVSSLLGRERVWMLADGLPKSR</sequence>
<reference evidence="7" key="1">
    <citation type="submission" date="2019-09" db="EMBL/GenBank/DDBJ databases">
        <title>Characterisation of the sponge microbiome using genome-centric metagenomics.</title>
        <authorList>
            <person name="Engelberts J.P."/>
            <person name="Robbins S.J."/>
            <person name="De Goeij J.M."/>
            <person name="Aranda M."/>
            <person name="Bell S.C."/>
            <person name="Webster N.S."/>
        </authorList>
    </citation>
    <scope>NUCLEOTIDE SEQUENCE</scope>
    <source>
        <strain evidence="7">SB0664_bin_27</strain>
    </source>
</reference>
<protein>
    <recommendedName>
        <fullName evidence="6">Peptidase S49 domain-containing protein</fullName>
    </recommendedName>
</protein>
<evidence type="ECO:0000259" key="6">
    <source>
        <dbReference type="Pfam" id="PF01343"/>
    </source>
</evidence>
<dbReference type="PIRSF" id="PIRSF001217">
    <property type="entry name" value="Protease_4_SppA"/>
    <property type="match status" value="1"/>
</dbReference>
<dbReference type="CDD" id="cd07023">
    <property type="entry name" value="S49_Sppa_N_C"/>
    <property type="match status" value="1"/>
</dbReference>
<keyword evidence="2" id="KW-0645">Protease</keyword>
<comment type="similarity">
    <text evidence="1">Belongs to the peptidase S49 family.</text>
</comment>
<keyword evidence="3" id="KW-0378">Hydrolase</keyword>
<dbReference type="GO" id="GO:0008236">
    <property type="term" value="F:serine-type peptidase activity"/>
    <property type="evidence" value="ECO:0007669"/>
    <property type="project" value="UniProtKB-KW"/>
</dbReference>
<evidence type="ECO:0000256" key="5">
    <source>
        <dbReference type="PIRSR" id="PIRSR001217-1"/>
    </source>
</evidence>
<dbReference type="AlphaFoldDB" id="A0A6B0YYU0"/>
<dbReference type="Gene3D" id="6.20.330.10">
    <property type="match status" value="1"/>
</dbReference>
<dbReference type="InterPro" id="IPR047217">
    <property type="entry name" value="S49_SppA_67K_type_N"/>
</dbReference>
<dbReference type="PANTHER" id="PTHR33209">
    <property type="entry name" value="PROTEASE 4"/>
    <property type="match status" value="1"/>
</dbReference>